<keyword evidence="6" id="KW-1185">Reference proteome</keyword>
<keyword evidence="2 3" id="KW-0802">TPR repeat</keyword>
<dbReference type="AlphaFoldDB" id="A0ABD3M457"/>
<dbReference type="EMBL" id="JALLBG020000263">
    <property type="protein sequence ID" value="KAL3757514.1"/>
    <property type="molecule type" value="Genomic_DNA"/>
</dbReference>
<organism evidence="5 6">
    <name type="scientific">Discostella pseudostelligera</name>
    <dbReference type="NCBI Taxonomy" id="259834"/>
    <lineage>
        <taxon>Eukaryota</taxon>
        <taxon>Sar</taxon>
        <taxon>Stramenopiles</taxon>
        <taxon>Ochrophyta</taxon>
        <taxon>Bacillariophyta</taxon>
        <taxon>Coscinodiscophyceae</taxon>
        <taxon>Thalassiosirophycidae</taxon>
        <taxon>Stephanodiscales</taxon>
        <taxon>Stephanodiscaceae</taxon>
        <taxon>Discostella</taxon>
    </lineage>
</organism>
<dbReference type="SUPFAM" id="SSF48452">
    <property type="entry name" value="TPR-like"/>
    <property type="match status" value="1"/>
</dbReference>
<feature type="repeat" description="TPR" evidence="3">
    <location>
        <begin position="835"/>
        <end position="868"/>
    </location>
</feature>
<sequence length="1135" mass="127286">MIAAMNTATAAPDQPTMSIQTCEQHSDSGDSDDDSDVAFAYMDFDGVDFDDGGAPASAPAPTQSSAASCRDAAEAEVSCIKAAENDVTPLDHGDGEDGHDKFATSHDLNGQIRYNKMDTELNCNYDASSAAKSKPSGPPSSTASPNRRACQERALSSIKFIPDDTIQLTDIDKTVLAIEKDWLLPRPAGDSARVADSIEFDKENIALENLRSLLDLLENGKYADILRSDLSRKILGSTEGTSCNDNETMMDRIKRRVLQQFTNEMSLSVAIIKCIELEIIGIASLNLFLQLNYTGPSMDRGLRPEEEKHDDPLDGINPHAMFQTLLQKGTKSTTQNFAVLPSSLPLDSISEDDVSTNAHPIKDTISNTVFHNTVLSELAVDGEWPFQVCIAPYFLMLGRTILSMLAEPTRPFRRWSDDEHSADDVGLGDLAKTYQISLTDGAVFASAANYLSSDILWNARAIVAHRRLISTRRDEDDGQACPSLWNEAKEMFSRCLAVFCEGNEIFDDKIRNAHISSEVMLEYGLAEHHFRKPGRGKTSFNRALEIAKLEIQVTGAEGKRTKYQQTATAQYLVRAKPSSLNTALDQKAQCPPSTAQADIEKQLMIKHDDVSDDAILLEKIKFEEEDDNEHHTLTIQEQSILLALCLDVKNDNPMDGLTGEQMGGYLARVLNQHDDWMVYATALLERAWLECERTHGRERAILQIQALADQHSNRLTLTQSTFKSVEEDSAPAQERLRNLHGIVYPPRWDMLRDLAERYTKLGVVTSAAEIFEEIELWDEVVECYRIAGKESKAEEVVRARLAERETPRMYAALGGLTHDPMYFERSLELSNGKFYDAHVALGKFYFDNGDLRKSLKHFQDGLEIKPLMPAVWFRVGTISMQLGEWDTALRAFTQVVQQEPEEGEAWANVAAIHMRRRNPSEAYPALIESLKQNRNNWRVWVSKLYTCIDLKKFDEAIQTCNELLLLRARRNEIPTPEEKCIRAIVGGSLLNYRDARAANDHIALDSSKRTLTRLKELLEKMKSSMKSEVWLYDVSACFNDEMGWKEDVFNDLMKEYRTLQCVSGWERDRSTISQMTTLVKELFAHHKAVGTQESIAKCKLMINGVAKKIRDASLDSVPPKELAELDAMISDLKSC</sequence>
<feature type="compositionally biased region" description="Low complexity" evidence="4">
    <location>
        <begin position="127"/>
        <end position="145"/>
    </location>
</feature>
<reference evidence="5 6" key="1">
    <citation type="submission" date="2024-10" db="EMBL/GenBank/DDBJ databases">
        <title>Updated reference genomes for cyclostephanoid diatoms.</title>
        <authorList>
            <person name="Roberts W.R."/>
            <person name="Alverson A.J."/>
        </authorList>
    </citation>
    <scope>NUCLEOTIDE SEQUENCE [LARGE SCALE GENOMIC DNA]</scope>
    <source>
        <strain evidence="5 6">AJA232-27</strain>
    </source>
</reference>
<evidence type="ECO:0000256" key="1">
    <source>
        <dbReference type="ARBA" id="ARBA00022737"/>
    </source>
</evidence>
<proteinExistence type="predicted"/>
<evidence type="ECO:0008006" key="7">
    <source>
        <dbReference type="Google" id="ProtNLM"/>
    </source>
</evidence>
<dbReference type="InterPro" id="IPR019734">
    <property type="entry name" value="TPR_rpt"/>
</dbReference>
<evidence type="ECO:0000313" key="5">
    <source>
        <dbReference type="EMBL" id="KAL3757514.1"/>
    </source>
</evidence>
<evidence type="ECO:0000313" key="6">
    <source>
        <dbReference type="Proteomes" id="UP001530293"/>
    </source>
</evidence>
<dbReference type="PANTHER" id="PTHR16193:SF0">
    <property type="entry name" value="TETRATRICOPEPTIDE REPEAT PROTEIN 27"/>
    <property type="match status" value="1"/>
</dbReference>
<protein>
    <recommendedName>
        <fullName evidence="7">TPR-like protein</fullName>
    </recommendedName>
</protein>
<feature type="repeat" description="TPR" evidence="3">
    <location>
        <begin position="869"/>
        <end position="902"/>
    </location>
</feature>
<feature type="region of interest" description="Disordered" evidence="4">
    <location>
        <begin position="127"/>
        <end position="148"/>
    </location>
</feature>
<gene>
    <name evidence="5" type="ORF">ACHAWU_010146</name>
</gene>
<dbReference type="InterPro" id="IPR044244">
    <property type="entry name" value="TTC27/Emw1"/>
</dbReference>
<dbReference type="Gene3D" id="1.25.40.10">
    <property type="entry name" value="Tetratricopeptide repeat domain"/>
    <property type="match status" value="1"/>
</dbReference>
<comment type="caution">
    <text evidence="5">The sequence shown here is derived from an EMBL/GenBank/DDBJ whole genome shotgun (WGS) entry which is preliminary data.</text>
</comment>
<accession>A0ABD3M457</accession>
<name>A0ABD3M457_9STRA</name>
<evidence type="ECO:0000256" key="4">
    <source>
        <dbReference type="SAM" id="MobiDB-lite"/>
    </source>
</evidence>
<evidence type="ECO:0000256" key="3">
    <source>
        <dbReference type="PROSITE-ProRule" id="PRU00339"/>
    </source>
</evidence>
<dbReference type="PANTHER" id="PTHR16193">
    <property type="entry name" value="TETRATRICOPEPTIDE REPEAT PROTEIN 27"/>
    <property type="match status" value="1"/>
</dbReference>
<dbReference type="PROSITE" id="PS50005">
    <property type="entry name" value="TPR"/>
    <property type="match status" value="2"/>
</dbReference>
<dbReference type="Proteomes" id="UP001530293">
    <property type="component" value="Unassembled WGS sequence"/>
</dbReference>
<dbReference type="Pfam" id="PF13432">
    <property type="entry name" value="TPR_16"/>
    <property type="match status" value="1"/>
</dbReference>
<dbReference type="InterPro" id="IPR011990">
    <property type="entry name" value="TPR-like_helical_dom_sf"/>
</dbReference>
<evidence type="ECO:0000256" key="2">
    <source>
        <dbReference type="ARBA" id="ARBA00022803"/>
    </source>
</evidence>
<keyword evidence="1" id="KW-0677">Repeat</keyword>
<dbReference type="SMART" id="SM00028">
    <property type="entry name" value="TPR"/>
    <property type="match status" value="4"/>
</dbReference>
<feature type="region of interest" description="Disordered" evidence="4">
    <location>
        <begin position="1"/>
        <end position="33"/>
    </location>
</feature>